<keyword evidence="3" id="KW-0238">DNA-binding</keyword>
<dbReference type="SUPFAM" id="SSF53850">
    <property type="entry name" value="Periplasmic binding protein-like II"/>
    <property type="match status" value="1"/>
</dbReference>
<dbReference type="PANTHER" id="PTHR30537:SF5">
    <property type="entry name" value="HTH-TYPE TRANSCRIPTIONAL ACTIVATOR TTDR-RELATED"/>
    <property type="match status" value="1"/>
</dbReference>
<feature type="domain" description="HTH lysR-type" evidence="6">
    <location>
        <begin position="10"/>
        <end position="63"/>
    </location>
</feature>
<dbReference type="InterPro" id="IPR036390">
    <property type="entry name" value="WH_DNA-bd_sf"/>
</dbReference>
<organism evidence="7 8">
    <name type="scientific">Turicimonas muris</name>
    <dbReference type="NCBI Taxonomy" id="1796652"/>
    <lineage>
        <taxon>Bacteria</taxon>
        <taxon>Pseudomonadati</taxon>
        <taxon>Pseudomonadota</taxon>
        <taxon>Betaproteobacteria</taxon>
        <taxon>Burkholderiales</taxon>
        <taxon>Sutterellaceae</taxon>
        <taxon>Turicimonas</taxon>
    </lineage>
</organism>
<evidence type="ECO:0000313" key="7">
    <source>
        <dbReference type="EMBL" id="OXE50131.1"/>
    </source>
</evidence>
<dbReference type="SUPFAM" id="SSF46785">
    <property type="entry name" value="Winged helix' DNA-binding domain"/>
    <property type="match status" value="1"/>
</dbReference>
<dbReference type="PROSITE" id="PS50931">
    <property type="entry name" value="HTH_LYSR"/>
    <property type="match status" value="1"/>
</dbReference>
<dbReference type="InterPro" id="IPR036388">
    <property type="entry name" value="WH-like_DNA-bd_sf"/>
</dbReference>
<comment type="caution">
    <text evidence="7">The sequence shown here is derived from an EMBL/GenBank/DDBJ whole genome shotgun (WGS) entry which is preliminary data.</text>
</comment>
<accession>A0A227KPJ6</accession>
<dbReference type="RefSeq" id="WP_066594748.1">
    <property type="nucleotide sequence ID" value="NZ_CAJTBZ010000014.1"/>
</dbReference>
<evidence type="ECO:0000256" key="4">
    <source>
        <dbReference type="ARBA" id="ARBA00023163"/>
    </source>
</evidence>
<name>A0A227KPJ6_9BURK</name>
<feature type="coiled-coil region" evidence="5">
    <location>
        <begin position="27"/>
        <end position="54"/>
    </location>
</feature>
<reference evidence="8" key="1">
    <citation type="submission" date="2017-05" db="EMBL/GenBank/DDBJ databases">
        <title>Improved OligoMM genomes.</title>
        <authorList>
            <person name="Garzetti D."/>
        </authorList>
    </citation>
    <scope>NUCLEOTIDE SEQUENCE [LARGE SCALE GENOMIC DNA]</scope>
    <source>
        <strain evidence="8">YL45</strain>
    </source>
</reference>
<dbReference type="InterPro" id="IPR005119">
    <property type="entry name" value="LysR_subst-bd"/>
</dbReference>
<dbReference type="Gene3D" id="3.40.190.290">
    <property type="match status" value="1"/>
</dbReference>
<comment type="similarity">
    <text evidence="1">Belongs to the LysR transcriptional regulatory family.</text>
</comment>
<dbReference type="Gene3D" id="1.10.10.10">
    <property type="entry name" value="Winged helix-like DNA-binding domain superfamily/Winged helix DNA-binding domain"/>
    <property type="match status" value="1"/>
</dbReference>
<evidence type="ECO:0000313" key="8">
    <source>
        <dbReference type="Proteomes" id="UP000214610"/>
    </source>
</evidence>
<dbReference type="EMBL" id="NHMP01000002">
    <property type="protein sequence ID" value="OXE50131.1"/>
    <property type="molecule type" value="Genomic_DNA"/>
</dbReference>
<dbReference type="PANTHER" id="PTHR30537">
    <property type="entry name" value="HTH-TYPE TRANSCRIPTIONAL REGULATOR"/>
    <property type="match status" value="1"/>
</dbReference>
<keyword evidence="8" id="KW-1185">Reference proteome</keyword>
<protein>
    <submittedName>
        <fullName evidence="7">LysR family transcriptional regulator</fullName>
    </submittedName>
</protein>
<dbReference type="AlphaFoldDB" id="A0A227KPJ6"/>
<dbReference type="GO" id="GO:0043565">
    <property type="term" value="F:sequence-specific DNA binding"/>
    <property type="evidence" value="ECO:0007669"/>
    <property type="project" value="TreeGrafter"/>
</dbReference>
<dbReference type="Pfam" id="PF03466">
    <property type="entry name" value="LysR_substrate"/>
    <property type="match status" value="1"/>
</dbReference>
<dbReference type="Proteomes" id="UP000214610">
    <property type="component" value="Unassembled WGS sequence"/>
</dbReference>
<evidence type="ECO:0000256" key="1">
    <source>
        <dbReference type="ARBA" id="ARBA00009437"/>
    </source>
</evidence>
<evidence type="ECO:0000256" key="2">
    <source>
        <dbReference type="ARBA" id="ARBA00023015"/>
    </source>
</evidence>
<keyword evidence="4" id="KW-0804">Transcription</keyword>
<keyword evidence="2" id="KW-0805">Transcription regulation</keyword>
<dbReference type="InterPro" id="IPR058163">
    <property type="entry name" value="LysR-type_TF_proteobact-type"/>
</dbReference>
<evidence type="ECO:0000256" key="5">
    <source>
        <dbReference type="SAM" id="Coils"/>
    </source>
</evidence>
<keyword evidence="5" id="KW-0175">Coiled coil</keyword>
<proteinExistence type="inferred from homology"/>
<gene>
    <name evidence="7" type="ORF">ADH67_03760</name>
</gene>
<evidence type="ECO:0000256" key="3">
    <source>
        <dbReference type="ARBA" id="ARBA00023125"/>
    </source>
</evidence>
<sequence>MTKKRTAIIQWRCFVEAVSCGSMLKASEVLQMEVSEVSQQIKALEETLGETLLERNQRGVRPTWAGQKRLNAAKELIRVVEEVFRKKTAKRTSLRVAVPVSIGRLFLDWIGQFEKELGETASIEVIQFVENSPYDLWSFDLFICKDTLPNERIIARTLGGVERGICASPNLFKDRRLPKFPEELLEFPLAMRQGKEELLSTNTEKMRIKTSPQFLVNSSYALIDTAVLGHAVAVGVPLWAIKEELASGKLIRILPEWKLEPTVVWGVWKPQEGKNPMTKKLYSYFQERWRTEPGLINDGTESLQSAYTGFH</sequence>
<evidence type="ECO:0000259" key="6">
    <source>
        <dbReference type="PROSITE" id="PS50931"/>
    </source>
</evidence>
<dbReference type="Pfam" id="PF00126">
    <property type="entry name" value="HTH_1"/>
    <property type="match status" value="1"/>
</dbReference>
<dbReference type="GO" id="GO:0006351">
    <property type="term" value="P:DNA-templated transcription"/>
    <property type="evidence" value="ECO:0007669"/>
    <property type="project" value="TreeGrafter"/>
</dbReference>
<dbReference type="GO" id="GO:0003700">
    <property type="term" value="F:DNA-binding transcription factor activity"/>
    <property type="evidence" value="ECO:0007669"/>
    <property type="project" value="InterPro"/>
</dbReference>
<dbReference type="InterPro" id="IPR000847">
    <property type="entry name" value="LysR_HTH_N"/>
</dbReference>